<proteinExistence type="predicted"/>
<evidence type="ECO:0000313" key="1">
    <source>
        <dbReference type="EMBL" id="OAU97933.1"/>
    </source>
</evidence>
<keyword evidence="2" id="KW-1185">Reference proteome</keyword>
<sequence>MAAVLKFSAAVDDFIVYCVHAILDRLYGFGWSDALILIDI</sequence>
<comment type="caution">
    <text evidence="1">The sequence shown here is derived from an EMBL/GenBank/DDBJ whole genome shotgun (WGS) entry which is preliminary data.</text>
</comment>
<dbReference type="EMBL" id="LXHC01000004">
    <property type="protein sequence ID" value="OAU97933.1"/>
    <property type="molecule type" value="Genomic_DNA"/>
</dbReference>
<accession>A0A198UN62</accession>
<evidence type="ECO:0000313" key="2">
    <source>
        <dbReference type="Proteomes" id="UP000078228"/>
    </source>
</evidence>
<organism evidence="1 2">
    <name type="scientific">Moraxella catarrhalis</name>
    <name type="common">Branhamella catarrhalis</name>
    <dbReference type="NCBI Taxonomy" id="480"/>
    <lineage>
        <taxon>Bacteria</taxon>
        <taxon>Pseudomonadati</taxon>
        <taxon>Pseudomonadota</taxon>
        <taxon>Gammaproteobacteria</taxon>
        <taxon>Moraxellales</taxon>
        <taxon>Moraxellaceae</taxon>
        <taxon>Moraxella</taxon>
    </lineage>
</organism>
<gene>
    <name evidence="1" type="ORF">AO384_0180</name>
</gene>
<reference evidence="1 2" key="1">
    <citation type="journal article" date="2016" name="Genome Biol. Evol.">
        <title>Comparative Genomic Analyses of the Moraxella catarrhalis Serosensitive and Seroresistant Lineages Demonstrate Their Independent Evolution.</title>
        <authorList>
            <person name="Earl J.P."/>
            <person name="de Vries S.P."/>
            <person name="Ahmed A."/>
            <person name="Powell E."/>
            <person name="Schultz M.P."/>
            <person name="Hermans P.W."/>
            <person name="Hill D.J."/>
            <person name="Zhou Z."/>
            <person name="Constantinidou C.I."/>
            <person name="Hu F.Z."/>
            <person name="Bootsma H.J."/>
            <person name="Ehrlich G.D."/>
        </authorList>
    </citation>
    <scope>NUCLEOTIDE SEQUENCE [LARGE SCALE GENOMIC DNA]</scope>
    <source>
        <strain evidence="1 2">Z7542</strain>
    </source>
</reference>
<dbReference type="AlphaFoldDB" id="A0A198UN62"/>
<dbReference type="PATRIC" id="fig|480.237.peg.848"/>
<dbReference type="Proteomes" id="UP000078228">
    <property type="component" value="Unassembled WGS sequence"/>
</dbReference>
<name>A0A198UN62_MORCA</name>
<protein>
    <submittedName>
        <fullName evidence="1">Uncharacterized protein</fullName>
    </submittedName>
</protein>